<dbReference type="InParanoid" id="G1WZ01"/>
<dbReference type="EMBL" id="ADOT01000006">
    <property type="protein sequence ID" value="EGX53853.1"/>
    <property type="molecule type" value="Genomic_DNA"/>
</dbReference>
<accession>G1WZ01</accession>
<reference evidence="1 2" key="1">
    <citation type="journal article" date="2011" name="PLoS Pathog.">
        <title>Genomic and proteomic analyses of the fungus Arthrobotrys oligospora provide insights into nematode-trap formation.</title>
        <authorList>
            <person name="Yang J."/>
            <person name="Wang L."/>
            <person name="Ji X."/>
            <person name="Feng Y."/>
            <person name="Li X."/>
            <person name="Zou C."/>
            <person name="Xu J."/>
            <person name="Ren Y."/>
            <person name="Mi Q."/>
            <person name="Wu J."/>
            <person name="Liu S."/>
            <person name="Liu Y."/>
            <person name="Huang X."/>
            <person name="Wang H."/>
            <person name="Niu X."/>
            <person name="Li J."/>
            <person name="Liang L."/>
            <person name="Luo Y."/>
            <person name="Ji K."/>
            <person name="Zhou W."/>
            <person name="Yu Z."/>
            <person name="Li G."/>
            <person name="Liu Y."/>
            <person name="Li L."/>
            <person name="Qiao M."/>
            <person name="Feng L."/>
            <person name="Zhang K.-Q."/>
        </authorList>
    </citation>
    <scope>NUCLEOTIDE SEQUENCE [LARGE SCALE GENOMIC DNA]</scope>
    <source>
        <strain evidence="2">ATCC 24927 / CBS 115.81 / DSM 1491</strain>
    </source>
</reference>
<proteinExistence type="predicted"/>
<evidence type="ECO:0000313" key="2">
    <source>
        <dbReference type="Proteomes" id="UP000008784"/>
    </source>
</evidence>
<dbReference type="GeneID" id="22888396"/>
<organism evidence="1 2">
    <name type="scientific">Arthrobotrys oligospora (strain ATCC 24927 / CBS 115.81 / DSM 1491)</name>
    <name type="common">Nematode-trapping fungus</name>
    <name type="synonym">Didymozoophaga oligospora</name>
    <dbReference type="NCBI Taxonomy" id="756982"/>
    <lineage>
        <taxon>Eukaryota</taxon>
        <taxon>Fungi</taxon>
        <taxon>Dikarya</taxon>
        <taxon>Ascomycota</taxon>
        <taxon>Pezizomycotina</taxon>
        <taxon>Orbiliomycetes</taxon>
        <taxon>Orbiliales</taxon>
        <taxon>Orbiliaceae</taxon>
        <taxon>Orbilia</taxon>
        <taxon>Orbilia oligospora</taxon>
    </lineage>
</organism>
<gene>
    <name evidence="1" type="ORF">AOL_s00004g512</name>
</gene>
<dbReference type="RefSeq" id="XP_011117463.1">
    <property type="nucleotide sequence ID" value="XM_011119161.1"/>
</dbReference>
<dbReference type="HOGENOM" id="CLU_2305405_0_0_1"/>
<comment type="caution">
    <text evidence="1">The sequence shown here is derived from an EMBL/GenBank/DDBJ whole genome shotgun (WGS) entry which is preliminary data.</text>
</comment>
<protein>
    <submittedName>
        <fullName evidence="1">Uncharacterized protein</fullName>
    </submittedName>
</protein>
<sequence>MPTMAGNIIRSSFSTSCRFPLEDEAFEDDAFEDDALDDESLLFLGSRLLDLDEGDDEDGDRPVAIEIFGVENEILEPTDLDVRVNIPNTSIGQKKDTSSS</sequence>
<keyword evidence="2" id="KW-1185">Reference proteome</keyword>
<dbReference type="AlphaFoldDB" id="G1WZ01"/>
<name>G1WZ01_ARTOA</name>
<dbReference type="Proteomes" id="UP000008784">
    <property type="component" value="Unassembled WGS sequence"/>
</dbReference>
<evidence type="ECO:0000313" key="1">
    <source>
        <dbReference type="EMBL" id="EGX53853.1"/>
    </source>
</evidence>